<evidence type="ECO:0000256" key="7">
    <source>
        <dbReference type="ARBA" id="ARBA00048619"/>
    </source>
</evidence>
<accession>A0A482WL13</accession>
<gene>
    <name evidence="18" type="ORF">LSTR_LSTR012355</name>
</gene>
<dbReference type="PANTHER" id="PTHR45875:SF1">
    <property type="entry name" value="METHYLTRANSFERASE N6AMT1"/>
    <property type="match status" value="1"/>
</dbReference>
<dbReference type="GO" id="GO:0003676">
    <property type="term" value="F:nucleic acid binding"/>
    <property type="evidence" value="ECO:0007669"/>
    <property type="project" value="InterPro"/>
</dbReference>
<dbReference type="GO" id="GO:0035657">
    <property type="term" value="C:eRF1 methyltransferase complex"/>
    <property type="evidence" value="ECO:0007669"/>
    <property type="project" value="TreeGrafter"/>
</dbReference>
<evidence type="ECO:0000256" key="8">
    <source>
        <dbReference type="ARBA" id="ARBA00050903"/>
    </source>
</evidence>
<evidence type="ECO:0000256" key="12">
    <source>
        <dbReference type="ARBA" id="ARBA00076540"/>
    </source>
</evidence>
<dbReference type="FunCoup" id="A0A482WL13">
    <property type="interactions" value="233"/>
</dbReference>
<dbReference type="GO" id="GO:0005634">
    <property type="term" value="C:nucleus"/>
    <property type="evidence" value="ECO:0007669"/>
    <property type="project" value="UniProtKB-SubCell"/>
</dbReference>
<dbReference type="NCBIfam" id="TIGR00537">
    <property type="entry name" value="hemK_rel_arch"/>
    <property type="match status" value="1"/>
</dbReference>
<dbReference type="Pfam" id="PF05175">
    <property type="entry name" value="MTS"/>
    <property type="match status" value="1"/>
</dbReference>
<dbReference type="SMR" id="A0A482WL13"/>
<dbReference type="Proteomes" id="UP000291343">
    <property type="component" value="Unassembled WGS sequence"/>
</dbReference>
<dbReference type="EMBL" id="QKKF02032971">
    <property type="protein sequence ID" value="RZF34010.1"/>
    <property type="molecule type" value="Genomic_DNA"/>
</dbReference>
<dbReference type="STRING" id="195883.A0A482WL13"/>
<comment type="subcellular location">
    <subcellularLocation>
        <location evidence="1">Nucleus</location>
    </subcellularLocation>
</comment>
<evidence type="ECO:0000256" key="11">
    <source>
        <dbReference type="ARBA" id="ARBA00075330"/>
    </source>
</evidence>
<dbReference type="GO" id="GO:0036009">
    <property type="term" value="F:protein-glutamine N-methyltransferase activity"/>
    <property type="evidence" value="ECO:0007669"/>
    <property type="project" value="UniProtKB-ARBA"/>
</dbReference>
<dbReference type="SUPFAM" id="SSF53335">
    <property type="entry name" value="S-adenosyl-L-methionine-dependent methyltransferases"/>
    <property type="match status" value="1"/>
</dbReference>
<evidence type="ECO:0000256" key="3">
    <source>
        <dbReference type="ARBA" id="ARBA00022603"/>
    </source>
</evidence>
<dbReference type="CDD" id="cd02440">
    <property type="entry name" value="AdoMet_MTases"/>
    <property type="match status" value="1"/>
</dbReference>
<dbReference type="OrthoDB" id="5399166at2759"/>
<evidence type="ECO:0000256" key="15">
    <source>
        <dbReference type="ARBA" id="ARBA00093624"/>
    </source>
</evidence>
<proteinExistence type="inferred from homology"/>
<dbReference type="Gene3D" id="3.40.50.150">
    <property type="entry name" value="Vaccinia Virus protein VP39"/>
    <property type="match status" value="1"/>
</dbReference>
<sequence>MLATPDWRLDDLGEDVYEPSEDTFLLLDALEAELPRLVGGSARLVVELGSGAGLVIAAVSRALQGGAHCVAVDINPAACRATQATAALNDARVEVIRGDLLECLLPGAIDLLIFNPPYVVTHADEIYQGDGINRSYAGGARGRQVMDRLFPQLPRLMSARSCFYMVVIDENEPQEIAALLGDLGFESSVVMRRRAGIERLSVMKFVRL</sequence>
<evidence type="ECO:0000256" key="9">
    <source>
        <dbReference type="ARBA" id="ARBA00053180"/>
    </source>
</evidence>
<evidence type="ECO:0000256" key="16">
    <source>
        <dbReference type="ARBA" id="ARBA00093667"/>
    </source>
</evidence>
<comment type="function">
    <text evidence="9">Methyltransferase that can methylate proteins and, to a lower extent, arsenic. Catalytic subunit of a heterodimer with TRMT112, which monomethylates 'Lys-12' of histone H4 (H4K12me1), a modification present at the promoters of numerous genes encoding cell cycle regulators. Catalytic subunit of a heterodimer with TRMT112, which catalyzes N5-methylation of Glu residue of proteins with a Gly-Gln-Xaa-Xaa-Xaa-Arg motif. Methylates ETF1 on 'Gln-185'; ETF1 needs to be complexed to ERF3 in its GTP-bound form to be efficiently methylated. May also play a role in the modulation of arsenic-induced toxicity by mediating the conversion of monomethylarsonous acid (3+) into the less toxic dimethylarsonic acid. It however only plays a limited role in arsenic metabolism compared with AS3MT.</text>
</comment>
<keyword evidence="3" id="KW-0489">Methyltransferase</keyword>
<dbReference type="InterPro" id="IPR007848">
    <property type="entry name" value="Small_mtfrase_dom"/>
</dbReference>
<dbReference type="PANTHER" id="PTHR45875">
    <property type="entry name" value="METHYLTRANSFERASE N6AMT1"/>
    <property type="match status" value="1"/>
</dbReference>
<reference evidence="18 19" key="1">
    <citation type="journal article" date="2017" name="Gigascience">
        <title>Genome sequence of the small brown planthopper, Laodelphax striatellus.</title>
        <authorList>
            <person name="Zhu J."/>
            <person name="Jiang F."/>
            <person name="Wang X."/>
            <person name="Yang P."/>
            <person name="Bao Y."/>
            <person name="Zhao W."/>
            <person name="Wang W."/>
            <person name="Lu H."/>
            <person name="Wang Q."/>
            <person name="Cui N."/>
            <person name="Li J."/>
            <person name="Chen X."/>
            <person name="Luo L."/>
            <person name="Yu J."/>
            <person name="Kang L."/>
            <person name="Cui F."/>
        </authorList>
    </citation>
    <scope>NUCLEOTIDE SEQUENCE [LARGE SCALE GENOMIC DNA]</scope>
    <source>
        <strain evidence="18">Lst14</strain>
    </source>
</reference>
<dbReference type="AlphaFoldDB" id="A0A482WL13"/>
<organism evidence="18 19">
    <name type="scientific">Laodelphax striatellus</name>
    <name type="common">Small brown planthopper</name>
    <name type="synonym">Delphax striatella</name>
    <dbReference type="NCBI Taxonomy" id="195883"/>
    <lineage>
        <taxon>Eukaryota</taxon>
        <taxon>Metazoa</taxon>
        <taxon>Ecdysozoa</taxon>
        <taxon>Arthropoda</taxon>
        <taxon>Hexapoda</taxon>
        <taxon>Insecta</taxon>
        <taxon>Pterygota</taxon>
        <taxon>Neoptera</taxon>
        <taxon>Paraneoptera</taxon>
        <taxon>Hemiptera</taxon>
        <taxon>Auchenorrhyncha</taxon>
        <taxon>Fulgoroidea</taxon>
        <taxon>Delphacidae</taxon>
        <taxon>Criomorphinae</taxon>
        <taxon>Laodelphax</taxon>
    </lineage>
</organism>
<feature type="domain" description="Methyltransferase small" evidence="17">
    <location>
        <begin position="25"/>
        <end position="123"/>
    </location>
</feature>
<evidence type="ECO:0000256" key="4">
    <source>
        <dbReference type="ARBA" id="ARBA00022679"/>
    </source>
</evidence>
<evidence type="ECO:0000313" key="19">
    <source>
        <dbReference type="Proteomes" id="UP000291343"/>
    </source>
</evidence>
<comment type="similarity">
    <text evidence="2">Belongs to the eukaryotic/archaeal PrmC-related family.</text>
</comment>
<evidence type="ECO:0000256" key="2">
    <source>
        <dbReference type="ARBA" id="ARBA00006149"/>
    </source>
</evidence>
<dbReference type="GO" id="GO:0032259">
    <property type="term" value="P:methylation"/>
    <property type="evidence" value="ECO:0007669"/>
    <property type="project" value="UniProtKB-KW"/>
</dbReference>
<keyword evidence="4" id="KW-0808">Transferase</keyword>
<dbReference type="FunFam" id="3.40.50.150:FF:000077">
    <property type="entry name" value="HemK methyltransferase family member 2"/>
    <property type="match status" value="1"/>
</dbReference>
<name>A0A482WL13_LAOST</name>
<evidence type="ECO:0000256" key="5">
    <source>
        <dbReference type="ARBA" id="ARBA00022691"/>
    </source>
</evidence>
<dbReference type="InterPro" id="IPR052190">
    <property type="entry name" value="Euk-Arch_PrmC-MTase"/>
</dbReference>
<dbReference type="PROSITE" id="PS00092">
    <property type="entry name" value="N6_MTASE"/>
    <property type="match status" value="1"/>
</dbReference>
<dbReference type="InterPro" id="IPR004557">
    <property type="entry name" value="PrmC-related"/>
</dbReference>
<comment type="catalytic activity">
    <reaction evidence="7">
        <text>L-lysyl-[histone] + S-adenosyl-L-methionine = N(6)-methyl-L-lysyl-[histone] + S-adenosyl-L-homocysteine + H(+)</text>
        <dbReference type="Rhea" id="RHEA:10024"/>
        <dbReference type="Rhea" id="RHEA-COMP:9845"/>
        <dbReference type="Rhea" id="RHEA-COMP:9846"/>
        <dbReference type="ChEBI" id="CHEBI:15378"/>
        <dbReference type="ChEBI" id="CHEBI:29969"/>
        <dbReference type="ChEBI" id="CHEBI:57856"/>
        <dbReference type="ChEBI" id="CHEBI:59789"/>
        <dbReference type="ChEBI" id="CHEBI:61929"/>
    </reaction>
    <physiologicalReaction direction="left-to-right" evidence="7">
        <dbReference type="Rhea" id="RHEA:10025"/>
    </physiologicalReaction>
</comment>
<evidence type="ECO:0000256" key="14">
    <source>
        <dbReference type="ARBA" id="ARBA00083337"/>
    </source>
</evidence>
<evidence type="ECO:0000313" key="18">
    <source>
        <dbReference type="EMBL" id="RZF34010.1"/>
    </source>
</evidence>
<comment type="subunit">
    <text evidence="10">Heterodimer; heterodimerization with TRMT112 is required for S-adenosyl-L-methionine-binding.</text>
</comment>
<evidence type="ECO:0000256" key="13">
    <source>
        <dbReference type="ARBA" id="ARBA00080992"/>
    </source>
</evidence>
<comment type="catalytic activity">
    <reaction evidence="8">
        <text>methylarsonous acid + S-adenosyl-L-methionine = dimethylarsinate + S-adenosyl-L-homocysteine + 2 H(+)</text>
        <dbReference type="Rhea" id="RHEA:11684"/>
        <dbReference type="ChEBI" id="CHEBI:15378"/>
        <dbReference type="ChEBI" id="CHEBI:16223"/>
        <dbReference type="ChEBI" id="CHEBI:17826"/>
        <dbReference type="ChEBI" id="CHEBI:57856"/>
        <dbReference type="ChEBI" id="CHEBI:59789"/>
    </reaction>
</comment>
<evidence type="ECO:0000256" key="6">
    <source>
        <dbReference type="ARBA" id="ARBA00023242"/>
    </source>
</evidence>
<keyword evidence="19" id="KW-1185">Reference proteome</keyword>
<dbReference type="InterPro" id="IPR029063">
    <property type="entry name" value="SAM-dependent_MTases_sf"/>
</dbReference>
<dbReference type="InParanoid" id="A0A482WL13"/>
<keyword evidence="5" id="KW-0949">S-adenosyl-L-methionine</keyword>
<keyword evidence="6" id="KW-0539">Nucleus</keyword>
<evidence type="ECO:0000256" key="1">
    <source>
        <dbReference type="ARBA" id="ARBA00004123"/>
    </source>
</evidence>
<evidence type="ECO:0000259" key="17">
    <source>
        <dbReference type="Pfam" id="PF05175"/>
    </source>
</evidence>
<dbReference type="InterPro" id="IPR002052">
    <property type="entry name" value="DNA_methylase_N6_adenine_CS"/>
</dbReference>
<comment type="caution">
    <text evidence="18">The sequence shown here is derived from an EMBL/GenBank/DDBJ whole genome shotgun (WGS) entry which is preliminary data.</text>
</comment>
<evidence type="ECO:0000256" key="10">
    <source>
        <dbReference type="ARBA" id="ARBA00062344"/>
    </source>
</evidence>
<protein>
    <recommendedName>
        <fullName evidence="15">Methyltransferase HEMK2</fullName>
    </recommendedName>
    <alternativeName>
        <fullName evidence="14">HemK methyltransferase family member 2</fullName>
    </alternativeName>
    <alternativeName>
        <fullName evidence="12">Lysine N-methyltransferase 9</fullName>
    </alternativeName>
    <alternativeName>
        <fullName evidence="11">Methylarsonite methyltransferase N6AMT1</fullName>
    </alternativeName>
    <alternativeName>
        <fullName evidence="16">Methyltransferase N6AMT1</fullName>
    </alternativeName>
    <alternativeName>
        <fullName evidence="13">Protein N(5)-glutamine methyltransferase</fullName>
    </alternativeName>
</protein>